<feature type="region of interest" description="Disordered" evidence="2">
    <location>
        <begin position="1"/>
        <end position="24"/>
    </location>
</feature>
<dbReference type="InterPro" id="IPR027417">
    <property type="entry name" value="P-loop_NTPase"/>
</dbReference>
<evidence type="ECO:0000313" key="5">
    <source>
        <dbReference type="Proteomes" id="UP001437256"/>
    </source>
</evidence>
<evidence type="ECO:0000256" key="2">
    <source>
        <dbReference type="SAM" id="MobiDB-lite"/>
    </source>
</evidence>
<name>A0ABR2Z8T7_9AGAR</name>
<organism evidence="4 5">
    <name type="scientific">Marasmius tenuissimus</name>
    <dbReference type="NCBI Taxonomy" id="585030"/>
    <lineage>
        <taxon>Eukaryota</taxon>
        <taxon>Fungi</taxon>
        <taxon>Dikarya</taxon>
        <taxon>Basidiomycota</taxon>
        <taxon>Agaricomycotina</taxon>
        <taxon>Agaricomycetes</taxon>
        <taxon>Agaricomycetidae</taxon>
        <taxon>Agaricales</taxon>
        <taxon>Marasmiineae</taxon>
        <taxon>Marasmiaceae</taxon>
        <taxon>Marasmius</taxon>
    </lineage>
</organism>
<evidence type="ECO:0000259" key="3">
    <source>
        <dbReference type="Pfam" id="PF24883"/>
    </source>
</evidence>
<proteinExistence type="predicted"/>
<evidence type="ECO:0000313" key="4">
    <source>
        <dbReference type="EMBL" id="KAL0057649.1"/>
    </source>
</evidence>
<feature type="domain" description="Nephrocystin 3-like N-terminal" evidence="3">
    <location>
        <begin position="83"/>
        <end position="258"/>
    </location>
</feature>
<dbReference type="Pfam" id="PF24883">
    <property type="entry name" value="NPHP3_N"/>
    <property type="match status" value="1"/>
</dbReference>
<dbReference type="PANTHER" id="PTHR10039:SF5">
    <property type="entry name" value="NACHT DOMAIN-CONTAINING PROTEIN"/>
    <property type="match status" value="1"/>
</dbReference>
<accession>A0ABR2Z8T7</accession>
<evidence type="ECO:0000256" key="1">
    <source>
        <dbReference type="ARBA" id="ARBA00022737"/>
    </source>
</evidence>
<dbReference type="EMBL" id="JBBXMP010000469">
    <property type="protein sequence ID" value="KAL0057649.1"/>
    <property type="molecule type" value="Genomic_DNA"/>
</dbReference>
<reference evidence="4 5" key="1">
    <citation type="submission" date="2024-05" db="EMBL/GenBank/DDBJ databases">
        <title>A draft genome resource for the thread blight pathogen Marasmius tenuissimus strain MS-2.</title>
        <authorList>
            <person name="Yulfo-Soto G.E."/>
            <person name="Baruah I.K."/>
            <person name="Amoako-Attah I."/>
            <person name="Bukari Y."/>
            <person name="Meinhardt L.W."/>
            <person name="Bailey B.A."/>
            <person name="Cohen S.P."/>
        </authorList>
    </citation>
    <scope>NUCLEOTIDE SEQUENCE [LARGE SCALE GENOMIC DNA]</scope>
    <source>
        <strain evidence="4 5">MS-2</strain>
    </source>
</reference>
<keyword evidence="1" id="KW-0677">Repeat</keyword>
<gene>
    <name evidence="4" type="ORF">AAF712_015700</name>
</gene>
<protein>
    <recommendedName>
        <fullName evidence="3">Nephrocystin 3-like N-terminal domain-containing protein</fullName>
    </recommendedName>
</protein>
<dbReference type="Proteomes" id="UP001437256">
    <property type="component" value="Unassembled WGS sequence"/>
</dbReference>
<dbReference type="SUPFAM" id="SSF52540">
    <property type="entry name" value="P-loop containing nucleoside triphosphate hydrolases"/>
    <property type="match status" value="1"/>
</dbReference>
<comment type="caution">
    <text evidence="4">The sequence shown here is derived from an EMBL/GenBank/DDBJ whole genome shotgun (WGS) entry which is preliminary data.</text>
</comment>
<keyword evidence="5" id="KW-1185">Reference proteome</keyword>
<sequence>MKNRLPSNGFDIRASDTNNYGDQNRTYNNSTLNYNTYSSDHTRLSRTGLEILADYIAPTALHSSSSRNIRTGCQQGTRVAIIEELSRWIEDPSKKHRACWVHGGAGVGKSAVAQTICEISRRKSQLAASFFFWRNDAQRSTLDHLFPTIAHQLATLPELQKDGLALFIDGAVRQSTTKLEEMNLEGQFQTLIHRPCAQIDARRWKRLPRLVVIDGFDECMSGFGANSPSRAQEALLSTIRDAFFADSPLPLNFMIFSRSERAIFDFFQTHLSHHPVDMRSFNSEIDNDIRRYLLKEFADLSDSQPELLVAGSELPVAGPWPGEQVIETLVGKADGHFIYVATVMKYIIADNPSLEDLRERLDIVLRTDETTSYPDLSDLDQLYHTILRRFGSGDTYKRLLLPVLQLMVTPHPEYFHTDATKARSQDLMAVLLKIDLGRSYAFLSQLRSVLHVPNVGQQDGVSVLHASFSDFLVEARRSHEFHVEPLGKTTYLHRFSCCLLSILAGTIRHYQRGEHIEIADRGLEMWSIKPWDLIQRLLTVEPAVEVHTLGELVSAVTDFDFYGYSNMILDPYASFPSVI</sequence>
<dbReference type="InterPro" id="IPR056884">
    <property type="entry name" value="NPHP3-like_N"/>
</dbReference>
<dbReference type="PANTHER" id="PTHR10039">
    <property type="entry name" value="AMELOGENIN"/>
    <property type="match status" value="1"/>
</dbReference>
<dbReference type="Gene3D" id="3.40.50.300">
    <property type="entry name" value="P-loop containing nucleotide triphosphate hydrolases"/>
    <property type="match status" value="1"/>
</dbReference>